<dbReference type="AlphaFoldDB" id="A0A1F4XLJ8"/>
<evidence type="ECO:0000313" key="1">
    <source>
        <dbReference type="EMBL" id="OGC82537.1"/>
    </source>
</evidence>
<comment type="caution">
    <text evidence="1">The sequence shown here is derived from an EMBL/GenBank/DDBJ whole genome shotgun (WGS) entry which is preliminary data.</text>
</comment>
<evidence type="ECO:0000313" key="2">
    <source>
        <dbReference type="Proteomes" id="UP000177614"/>
    </source>
</evidence>
<dbReference type="STRING" id="1817814.A2V81_01060"/>
<dbReference type="Proteomes" id="UP000177614">
    <property type="component" value="Unassembled WGS sequence"/>
</dbReference>
<sequence>MNPRNMDNEKSSIDVTQWQLAAFDDLHIESTKDTITITVKPPIPLRNHIITLALDHNQSFPMENFTKFFEYLNQTVHELFYEGANSLLVGDAPPLTLQLNTIVQSALEIAGLAGTKCPFTVSCKITQ</sequence>
<gene>
    <name evidence="1" type="ORF">A2V81_01060</name>
</gene>
<name>A0A1F4XLJ8_9BACT</name>
<dbReference type="EMBL" id="MEWR01000005">
    <property type="protein sequence ID" value="OGC82537.1"/>
    <property type="molecule type" value="Genomic_DNA"/>
</dbReference>
<protein>
    <submittedName>
        <fullName evidence="1">Uncharacterized protein</fullName>
    </submittedName>
</protein>
<organism evidence="1 2">
    <name type="scientific">Candidatus Abawacabacteria bacterium RBG_16_42_10</name>
    <dbReference type="NCBI Taxonomy" id="1817814"/>
    <lineage>
        <taxon>Bacteria</taxon>
        <taxon>Candidatus Abawacaibacteriota</taxon>
    </lineage>
</organism>
<reference evidence="1 2" key="1">
    <citation type="journal article" date="2016" name="Nat. Commun.">
        <title>Thousands of microbial genomes shed light on interconnected biogeochemical processes in an aquifer system.</title>
        <authorList>
            <person name="Anantharaman K."/>
            <person name="Brown C.T."/>
            <person name="Hug L.A."/>
            <person name="Sharon I."/>
            <person name="Castelle C.J."/>
            <person name="Probst A.J."/>
            <person name="Thomas B.C."/>
            <person name="Singh A."/>
            <person name="Wilkins M.J."/>
            <person name="Karaoz U."/>
            <person name="Brodie E.L."/>
            <person name="Williams K.H."/>
            <person name="Hubbard S.S."/>
            <person name="Banfield J.F."/>
        </authorList>
    </citation>
    <scope>NUCLEOTIDE SEQUENCE [LARGE SCALE GENOMIC DNA]</scope>
</reference>
<accession>A0A1F4XLJ8</accession>
<proteinExistence type="predicted"/>